<evidence type="ECO:0000256" key="5">
    <source>
        <dbReference type="ARBA" id="ARBA00023237"/>
    </source>
</evidence>
<dbReference type="Pfam" id="PF14322">
    <property type="entry name" value="SusD-like_3"/>
    <property type="match status" value="1"/>
</dbReference>
<dbReference type="InterPro" id="IPR011990">
    <property type="entry name" value="TPR-like_helical_dom_sf"/>
</dbReference>
<evidence type="ECO:0000256" key="2">
    <source>
        <dbReference type="ARBA" id="ARBA00006275"/>
    </source>
</evidence>
<comment type="caution">
    <text evidence="8">The sequence shown here is derived from an EMBL/GenBank/DDBJ whole genome shotgun (WGS) entry which is preliminary data.</text>
</comment>
<organism evidence="8 9">
    <name type="scientific">Echinicola pacifica</name>
    <dbReference type="NCBI Taxonomy" id="346377"/>
    <lineage>
        <taxon>Bacteria</taxon>
        <taxon>Pseudomonadati</taxon>
        <taxon>Bacteroidota</taxon>
        <taxon>Cytophagia</taxon>
        <taxon>Cytophagales</taxon>
        <taxon>Cyclobacteriaceae</taxon>
        <taxon>Echinicola</taxon>
    </lineage>
</organism>
<reference evidence="8" key="1">
    <citation type="journal article" date="2014" name="Int. J. Syst. Evol. Microbiol.">
        <title>Complete genome sequence of Corynebacterium casei LMG S-19264T (=DSM 44701T), isolated from a smear-ripened cheese.</title>
        <authorList>
            <consortium name="US DOE Joint Genome Institute (JGI-PGF)"/>
            <person name="Walter F."/>
            <person name="Albersmeier A."/>
            <person name="Kalinowski J."/>
            <person name="Ruckert C."/>
        </authorList>
    </citation>
    <scope>NUCLEOTIDE SEQUENCE</scope>
    <source>
        <strain evidence="8">KCTC 12368</strain>
    </source>
</reference>
<dbReference type="InterPro" id="IPR033985">
    <property type="entry name" value="SusD-like_N"/>
</dbReference>
<evidence type="ECO:0000313" key="8">
    <source>
        <dbReference type="EMBL" id="GGZ25281.1"/>
    </source>
</evidence>
<evidence type="ECO:0000259" key="7">
    <source>
        <dbReference type="Pfam" id="PF14322"/>
    </source>
</evidence>
<dbReference type="RefSeq" id="WP_018473400.1">
    <property type="nucleotide sequence ID" value="NZ_BMWX01000003.1"/>
</dbReference>
<evidence type="ECO:0000313" key="9">
    <source>
        <dbReference type="Proteomes" id="UP000619457"/>
    </source>
</evidence>
<name>A0A918PYM6_9BACT</name>
<dbReference type="InterPro" id="IPR012944">
    <property type="entry name" value="SusD_RagB_dom"/>
</dbReference>
<evidence type="ECO:0000256" key="3">
    <source>
        <dbReference type="ARBA" id="ARBA00022729"/>
    </source>
</evidence>
<sequence>MKYRIIYIATLLLILGNTSCVDYLDKSPDATAFSEEEVFSSYEKSQQFIDQLLIPSYWDADPWDDLAWGNEKINGLPLQMNGSRDRITDDCTVNTGSMGERMWRMRKGDFYAGQNDQDFRWEPNHRMRFIVKWRAIRIANMSIAYIDQLTNATEEQRANILGLAYFMRAHFYFQLVQNWGGMPWVDAPLDPTSDMDLPRDDYATSMQKIAESFDMAAEYLPEVVPSSEWGRPSRLAAMAYKAKALLWAASPFANPDNNQQLWVDAAVAAGEALAEADQSGYYYLVPLEKWRNLFHGVGEDTFHEVLFGILHKNKQWKKGQPDWRYSGIKSKAFGSGSGGEPVMENLAQCFTWSNGDPIDYSTEEFKKTPFTGDGVNHTGRDPRFDLTLLYNGQDNPMTAREGRKVEIWNEAYDNSVAEELKIDGQGSPVAGYTITGYYNWKLKADANYRNNARTSHLFNFIRLADLYLFYAEAANRAWGPNSPAQGVNGFSKSSVQVLNELRARANMPAFDNSTPSLSIGSVEEFEQKIRNEVRIETAFEGKRFYHLRRWYLMTDPGVMEQRGLYIKKTGPDEFEYSVVRVDETHQIQWEEKHYLFPIENSNIFLGPNFKQNPGW</sequence>
<evidence type="ECO:0000259" key="6">
    <source>
        <dbReference type="Pfam" id="PF07980"/>
    </source>
</evidence>
<evidence type="ECO:0000256" key="1">
    <source>
        <dbReference type="ARBA" id="ARBA00004442"/>
    </source>
</evidence>
<reference evidence="8" key="2">
    <citation type="submission" date="2020-09" db="EMBL/GenBank/DDBJ databases">
        <authorList>
            <person name="Sun Q."/>
            <person name="Kim S."/>
        </authorList>
    </citation>
    <scope>NUCLEOTIDE SEQUENCE</scope>
    <source>
        <strain evidence="8">KCTC 12368</strain>
    </source>
</reference>
<keyword evidence="9" id="KW-1185">Reference proteome</keyword>
<evidence type="ECO:0000256" key="4">
    <source>
        <dbReference type="ARBA" id="ARBA00023136"/>
    </source>
</evidence>
<protein>
    <submittedName>
        <fullName evidence="8">Carbohydrate-binding protein</fullName>
    </submittedName>
</protein>
<dbReference type="Proteomes" id="UP000619457">
    <property type="component" value="Unassembled WGS sequence"/>
</dbReference>
<keyword evidence="5" id="KW-0998">Cell outer membrane</keyword>
<dbReference type="SUPFAM" id="SSF48452">
    <property type="entry name" value="TPR-like"/>
    <property type="match status" value="1"/>
</dbReference>
<feature type="domain" description="SusD-like N-terminal" evidence="7">
    <location>
        <begin position="23"/>
        <end position="244"/>
    </location>
</feature>
<dbReference type="Pfam" id="PF07980">
    <property type="entry name" value="SusD_RagB"/>
    <property type="match status" value="1"/>
</dbReference>
<dbReference type="AlphaFoldDB" id="A0A918PYM6"/>
<comment type="similarity">
    <text evidence="2">Belongs to the SusD family.</text>
</comment>
<keyword evidence="4" id="KW-0472">Membrane</keyword>
<dbReference type="Gene3D" id="1.25.40.390">
    <property type="match status" value="1"/>
</dbReference>
<dbReference type="EMBL" id="BMWX01000003">
    <property type="protein sequence ID" value="GGZ25281.1"/>
    <property type="molecule type" value="Genomic_DNA"/>
</dbReference>
<feature type="domain" description="RagB/SusD" evidence="6">
    <location>
        <begin position="315"/>
        <end position="615"/>
    </location>
</feature>
<keyword evidence="3" id="KW-0732">Signal</keyword>
<gene>
    <name evidence="8" type="ORF">GCM10007049_17220</name>
</gene>
<accession>A0A918PYM6</accession>
<dbReference type="GO" id="GO:0009279">
    <property type="term" value="C:cell outer membrane"/>
    <property type="evidence" value="ECO:0007669"/>
    <property type="project" value="UniProtKB-SubCell"/>
</dbReference>
<comment type="subcellular location">
    <subcellularLocation>
        <location evidence="1">Cell outer membrane</location>
    </subcellularLocation>
</comment>
<proteinExistence type="inferred from homology"/>